<dbReference type="PANTHER" id="PTHR35788:SF1">
    <property type="entry name" value="EXPORTED PROTEIN"/>
    <property type="match status" value="1"/>
</dbReference>
<keyword evidence="4" id="KW-1185">Reference proteome</keyword>
<dbReference type="Proteomes" id="UP000000845">
    <property type="component" value="Chromosome"/>
</dbReference>
<dbReference type="STRING" id="526218.Sterm_1106"/>
<reference evidence="3 4" key="2">
    <citation type="journal article" date="2010" name="Stand. Genomic Sci.">
        <title>Complete genome sequence of Sebaldella termitidis type strain (NCTC 11300).</title>
        <authorList>
            <person name="Harmon-Smith M."/>
            <person name="Celia L."/>
            <person name="Chertkov O."/>
            <person name="Lapidus A."/>
            <person name="Copeland A."/>
            <person name="Glavina Del Rio T."/>
            <person name="Nolan M."/>
            <person name="Lucas S."/>
            <person name="Tice H."/>
            <person name="Cheng J.F."/>
            <person name="Han C."/>
            <person name="Detter J.C."/>
            <person name="Bruce D."/>
            <person name="Goodwin L."/>
            <person name="Pitluck S."/>
            <person name="Pati A."/>
            <person name="Liolios K."/>
            <person name="Ivanova N."/>
            <person name="Mavromatis K."/>
            <person name="Mikhailova N."/>
            <person name="Chen A."/>
            <person name="Palaniappan K."/>
            <person name="Land M."/>
            <person name="Hauser L."/>
            <person name="Chang Y.J."/>
            <person name="Jeffries C.D."/>
            <person name="Brettin T."/>
            <person name="Goker M."/>
            <person name="Beck B."/>
            <person name="Bristow J."/>
            <person name="Eisen J.A."/>
            <person name="Markowitz V."/>
            <person name="Hugenholtz P."/>
            <person name="Kyrpides N.C."/>
            <person name="Klenk H.P."/>
            <person name="Chen F."/>
        </authorList>
    </citation>
    <scope>NUCLEOTIDE SEQUENCE [LARGE SCALE GENOMIC DNA]</scope>
    <source>
        <strain evidence="4">ATCC 33386 / NCTC 11300</strain>
    </source>
</reference>
<feature type="domain" description="G5" evidence="2">
    <location>
        <begin position="361"/>
        <end position="429"/>
    </location>
</feature>
<dbReference type="AlphaFoldDB" id="D1AFT9"/>
<evidence type="ECO:0000259" key="2">
    <source>
        <dbReference type="SMART" id="SM01208"/>
    </source>
</evidence>
<dbReference type="PANTHER" id="PTHR35788">
    <property type="entry name" value="EXPORTED PROTEIN-RELATED"/>
    <property type="match status" value="1"/>
</dbReference>
<dbReference type="SMART" id="SM01208">
    <property type="entry name" value="G5"/>
    <property type="match status" value="1"/>
</dbReference>
<reference evidence="4" key="1">
    <citation type="submission" date="2009-09" db="EMBL/GenBank/DDBJ databases">
        <title>The complete chromosome of Sebaldella termitidis ATCC 33386.</title>
        <authorList>
            <consortium name="US DOE Joint Genome Institute (JGI-PGF)"/>
            <person name="Lucas S."/>
            <person name="Copeland A."/>
            <person name="Lapidus A."/>
            <person name="Glavina del Rio T."/>
            <person name="Dalin E."/>
            <person name="Tice H."/>
            <person name="Bruce D."/>
            <person name="Goodwin L."/>
            <person name="Pitluck S."/>
            <person name="Kyrpides N."/>
            <person name="Mavromatis K."/>
            <person name="Ivanova N."/>
            <person name="Mikhailova N."/>
            <person name="Sims D."/>
            <person name="Meincke L."/>
            <person name="Brettin T."/>
            <person name="Detter J.C."/>
            <person name="Han C."/>
            <person name="Larimer F."/>
            <person name="Land M."/>
            <person name="Hauser L."/>
            <person name="Markowitz V."/>
            <person name="Cheng J.F."/>
            <person name="Hugenholtz P."/>
            <person name="Woyke T."/>
            <person name="Wu D."/>
            <person name="Eisen J.A."/>
        </authorList>
    </citation>
    <scope>NUCLEOTIDE SEQUENCE [LARGE SCALE GENOMIC DNA]</scope>
    <source>
        <strain evidence="4">ATCC 33386 / NCTC 11300</strain>
    </source>
</reference>
<proteinExistence type="predicted"/>
<protein>
    <submittedName>
        <fullName evidence="3">VanW family protein</fullName>
    </submittedName>
</protein>
<sequence>MWKKVTLIIAGIFLLFGGAFFYFVKDTDKIYNNISVSGVDLSDTSKETAKKKIEEIKLENVKLKYEGKEFMISGDSISYKVDSDTIVNEAYNVGRNGNFLKNKAKIFALKALGKKVSLPLHYSINEEALKNELVKIASEVDVKEQDARLVINNDQISVIDEVNGKKINIEKTLSAVMESIKYSKHDDINLVAETAVPKVTKEKLGSVNTLLGEYTTTFNSGVYGRSENIKLAVKSINDVLLEPQDILSFNDSTGMRNPKNGYKSAPVIVNGEIEQGLGGGVCQVSSTLFNAGALSGLKIVERSNHSIPSSYVALGRDAVVDYGNLDLKIQNNFQNPVYIAADVVGSKIIIKVYGNQKDKADEVKLYAVVNGSIPRKTKTVKSGKATNGRDGIKATTYRVIVKNGSETKEVLSSNYYPPKARVVVLTPAPAVVSEEAPSL</sequence>
<accession>D1AFT9</accession>
<dbReference type="EMBL" id="CP001739">
    <property type="protein sequence ID" value="ACZ07974.1"/>
    <property type="molecule type" value="Genomic_DNA"/>
</dbReference>
<organism evidence="3 4">
    <name type="scientific">Sebaldella termitidis (strain ATCC 33386 / NCTC 11300)</name>
    <dbReference type="NCBI Taxonomy" id="526218"/>
    <lineage>
        <taxon>Bacteria</taxon>
        <taxon>Fusobacteriati</taxon>
        <taxon>Fusobacteriota</taxon>
        <taxon>Fusobacteriia</taxon>
        <taxon>Fusobacteriales</taxon>
        <taxon>Leptotrichiaceae</taxon>
        <taxon>Sebaldella</taxon>
    </lineage>
</organism>
<name>D1AFT9_SEBTE</name>
<dbReference type="InterPro" id="IPR007391">
    <property type="entry name" value="Vancomycin_resist_VanW"/>
</dbReference>
<dbReference type="KEGG" id="str:Sterm_1106"/>
<dbReference type="InterPro" id="IPR052913">
    <property type="entry name" value="Glycopeptide_resist_protein"/>
</dbReference>
<dbReference type="Pfam" id="PF12229">
    <property type="entry name" value="PG_binding_4"/>
    <property type="match status" value="1"/>
</dbReference>
<dbReference type="RefSeq" id="WP_012860570.1">
    <property type="nucleotide sequence ID" value="NC_013517.1"/>
</dbReference>
<dbReference type="InterPro" id="IPR022029">
    <property type="entry name" value="YoaR-like_PG-bd"/>
</dbReference>
<dbReference type="HOGENOM" id="CLU_011572_2_1_0"/>
<keyword evidence="1" id="KW-0732">Signal</keyword>
<gene>
    <name evidence="3" type="ordered locus">Sterm_1106</name>
</gene>
<dbReference type="InterPro" id="IPR011098">
    <property type="entry name" value="G5_dom"/>
</dbReference>
<dbReference type="Pfam" id="PF04294">
    <property type="entry name" value="VanW"/>
    <property type="match status" value="1"/>
</dbReference>
<evidence type="ECO:0000256" key="1">
    <source>
        <dbReference type="ARBA" id="ARBA00022729"/>
    </source>
</evidence>
<dbReference type="eggNOG" id="COG2720">
    <property type="taxonomic scope" value="Bacteria"/>
</dbReference>
<evidence type="ECO:0000313" key="3">
    <source>
        <dbReference type="EMBL" id="ACZ07974.1"/>
    </source>
</evidence>
<evidence type="ECO:0000313" key="4">
    <source>
        <dbReference type="Proteomes" id="UP000000845"/>
    </source>
</evidence>